<evidence type="ECO:0000313" key="4">
    <source>
        <dbReference type="EMBL" id="CAF4042433.1"/>
    </source>
</evidence>
<dbReference type="EMBL" id="CAJOBA010037451">
    <property type="protein sequence ID" value="CAF4042433.1"/>
    <property type="molecule type" value="Genomic_DNA"/>
</dbReference>
<dbReference type="Proteomes" id="UP000682733">
    <property type="component" value="Unassembled WGS sequence"/>
</dbReference>
<dbReference type="CDD" id="cd02619">
    <property type="entry name" value="Peptidase_C1"/>
    <property type="match status" value="1"/>
</dbReference>
<dbReference type="InterPro" id="IPR013128">
    <property type="entry name" value="Peptidase_C1A"/>
</dbReference>
<dbReference type="Gene3D" id="3.90.70.10">
    <property type="entry name" value="Cysteine proteinases"/>
    <property type="match status" value="1"/>
</dbReference>
<dbReference type="InterPro" id="IPR000668">
    <property type="entry name" value="Peptidase_C1A_C"/>
</dbReference>
<dbReference type="AlphaFoldDB" id="A0A8S2PC35"/>
<name>A0A8S2PC35_9BILA</name>
<dbReference type="PANTHER" id="PTHR12411">
    <property type="entry name" value="CYSTEINE PROTEASE FAMILY C1-RELATED"/>
    <property type="match status" value="1"/>
</dbReference>
<reference evidence="4" key="1">
    <citation type="submission" date="2021-02" db="EMBL/GenBank/DDBJ databases">
        <authorList>
            <person name="Nowell W R."/>
        </authorList>
    </citation>
    <scope>NUCLEOTIDE SEQUENCE</scope>
</reference>
<gene>
    <name evidence="3" type="ORF">OVA965_LOCUS25533</name>
    <name evidence="4" type="ORF">TMI583_LOCUS26264</name>
</gene>
<dbReference type="GO" id="GO:0006508">
    <property type="term" value="P:proteolysis"/>
    <property type="evidence" value="ECO:0007669"/>
    <property type="project" value="InterPro"/>
</dbReference>
<protein>
    <recommendedName>
        <fullName evidence="2">Peptidase C1A papain C-terminal domain-containing protein</fullName>
    </recommendedName>
</protein>
<comment type="caution">
    <text evidence="4">The sequence shown here is derived from an EMBL/GenBank/DDBJ whole genome shotgun (WGS) entry which is preliminary data.</text>
</comment>
<proteinExistence type="inferred from homology"/>
<evidence type="ECO:0000313" key="3">
    <source>
        <dbReference type="EMBL" id="CAF1234340.1"/>
    </source>
</evidence>
<dbReference type="InterPro" id="IPR038765">
    <property type="entry name" value="Papain-like_cys_pep_sf"/>
</dbReference>
<evidence type="ECO:0000313" key="5">
    <source>
        <dbReference type="Proteomes" id="UP000682733"/>
    </source>
</evidence>
<evidence type="ECO:0000256" key="1">
    <source>
        <dbReference type="ARBA" id="ARBA00008455"/>
    </source>
</evidence>
<sequence>MNFTKQIIANYYKQKYCLRTRVNLRPWMTKIEQQGDMGSCAAEAIAGAIEYLYKRYAGVHVDVSRLFIYFNAMVIGEKTVHLKEETGSSINDAIEGVVRYGVCEEKYWQHKKILVIQRPSVEAYRRAAEVTIIPLKVEPTIHSMKKCLNNNLPFVVGFHTSLLNVDDIQKVNGGYLRNAGKDENHAVLVVGYNDNTQLFLVRNSWGEEWGDEGYFVIPYKYLTDWNYMVHGTGIWAIRNVIPRPPELQLANPFDFTKKGRAHHRLRNRKYYRRALKIRRH</sequence>
<organism evidence="4 5">
    <name type="scientific">Didymodactylos carnosus</name>
    <dbReference type="NCBI Taxonomy" id="1234261"/>
    <lineage>
        <taxon>Eukaryota</taxon>
        <taxon>Metazoa</taxon>
        <taxon>Spiralia</taxon>
        <taxon>Gnathifera</taxon>
        <taxon>Rotifera</taxon>
        <taxon>Eurotatoria</taxon>
        <taxon>Bdelloidea</taxon>
        <taxon>Philodinida</taxon>
        <taxon>Philodinidae</taxon>
        <taxon>Didymodactylos</taxon>
    </lineage>
</organism>
<dbReference type="SUPFAM" id="SSF54001">
    <property type="entry name" value="Cysteine proteinases"/>
    <property type="match status" value="1"/>
</dbReference>
<comment type="similarity">
    <text evidence="1">Belongs to the peptidase C1 family.</text>
</comment>
<dbReference type="Pfam" id="PF00112">
    <property type="entry name" value="Peptidase_C1"/>
    <property type="match status" value="1"/>
</dbReference>
<accession>A0A8S2PC35</accession>
<dbReference type="Proteomes" id="UP000677228">
    <property type="component" value="Unassembled WGS sequence"/>
</dbReference>
<evidence type="ECO:0000259" key="2">
    <source>
        <dbReference type="SMART" id="SM00645"/>
    </source>
</evidence>
<dbReference type="SMART" id="SM00645">
    <property type="entry name" value="Pept_C1"/>
    <property type="match status" value="1"/>
</dbReference>
<dbReference type="EMBL" id="CAJNOK010015903">
    <property type="protein sequence ID" value="CAF1234340.1"/>
    <property type="molecule type" value="Genomic_DNA"/>
</dbReference>
<dbReference type="GO" id="GO:0008234">
    <property type="term" value="F:cysteine-type peptidase activity"/>
    <property type="evidence" value="ECO:0007669"/>
    <property type="project" value="InterPro"/>
</dbReference>
<feature type="domain" description="Peptidase C1A papain C-terminal" evidence="2">
    <location>
        <begin position="18"/>
        <end position="232"/>
    </location>
</feature>